<dbReference type="EMBL" id="SRKZ01000001">
    <property type="protein sequence ID" value="TGD82887.1"/>
    <property type="molecule type" value="Genomic_DNA"/>
</dbReference>
<dbReference type="OrthoDB" id="885987at2"/>
<proteinExistence type="predicted"/>
<gene>
    <name evidence="1" type="ORF">EU557_03645</name>
</gene>
<dbReference type="RefSeq" id="WP_135529042.1">
    <property type="nucleotide sequence ID" value="NZ_SRKZ01000001.1"/>
</dbReference>
<comment type="caution">
    <text evidence="1">The sequence shown here is derived from an EMBL/GenBank/DDBJ whole genome shotgun (WGS) entry which is preliminary data.</text>
</comment>
<protein>
    <submittedName>
        <fullName evidence="1">Uncharacterized protein</fullName>
    </submittedName>
</protein>
<name>A0A4Z0MUE9_9BACT</name>
<sequence length="73" mass="8695">MIVTPAGEYQMHFTRLIDPKEAEKMRAEGFIDTVDNQIIRNRIWFSVVVLTAEAFEAIVWCREQLDARRQRKR</sequence>
<dbReference type="AlphaFoldDB" id="A0A4Z0MUE9"/>
<accession>A0A4Z0MUE9</accession>
<evidence type="ECO:0000313" key="2">
    <source>
        <dbReference type="Proteomes" id="UP000298284"/>
    </source>
</evidence>
<evidence type="ECO:0000313" key="1">
    <source>
        <dbReference type="EMBL" id="TGD82887.1"/>
    </source>
</evidence>
<keyword evidence="2" id="KW-1185">Reference proteome</keyword>
<reference evidence="1 2" key="1">
    <citation type="submission" date="2019-04" db="EMBL/GenBank/DDBJ databases">
        <authorList>
            <person name="Feng G."/>
            <person name="Zhang J."/>
            <person name="Zhu H."/>
        </authorList>
    </citation>
    <scope>NUCLEOTIDE SEQUENCE [LARGE SCALE GENOMIC DNA]</scope>
    <source>
        <strain evidence="1 2">JCM 19491</strain>
    </source>
</reference>
<dbReference type="Proteomes" id="UP000298284">
    <property type="component" value="Unassembled WGS sequence"/>
</dbReference>
<organism evidence="1 2">
    <name type="scientific">Hymenobacter wooponensis</name>
    <dbReference type="NCBI Taxonomy" id="1525360"/>
    <lineage>
        <taxon>Bacteria</taxon>
        <taxon>Pseudomonadati</taxon>
        <taxon>Bacteroidota</taxon>
        <taxon>Cytophagia</taxon>
        <taxon>Cytophagales</taxon>
        <taxon>Hymenobacteraceae</taxon>
        <taxon>Hymenobacter</taxon>
    </lineage>
</organism>